<dbReference type="GO" id="GO:0046872">
    <property type="term" value="F:metal ion binding"/>
    <property type="evidence" value="ECO:0007669"/>
    <property type="project" value="UniProtKB-KW"/>
</dbReference>
<evidence type="ECO:0000256" key="10">
    <source>
        <dbReference type="ARBA" id="ARBA00023180"/>
    </source>
</evidence>
<evidence type="ECO:0000256" key="1">
    <source>
        <dbReference type="ARBA" id="ARBA00001973"/>
    </source>
</evidence>
<evidence type="ECO:0000256" key="4">
    <source>
        <dbReference type="ARBA" id="ARBA00022723"/>
    </source>
</evidence>
<keyword evidence="8" id="KW-0503">Monooxygenase</keyword>
<dbReference type="EMBL" id="JAFEKC020000014">
    <property type="protein sequence ID" value="KAK0510950.1"/>
    <property type="molecule type" value="Genomic_DNA"/>
</dbReference>
<evidence type="ECO:0000256" key="7">
    <source>
        <dbReference type="ARBA" id="ARBA00023008"/>
    </source>
</evidence>
<evidence type="ECO:0000256" key="12">
    <source>
        <dbReference type="SAM" id="SignalP"/>
    </source>
</evidence>
<keyword evidence="4" id="KW-0479">Metal-binding</keyword>
<keyword evidence="10" id="KW-0325">Glycoprotein</keyword>
<keyword evidence="9" id="KW-1015">Disulfide bond</keyword>
<dbReference type="Proteomes" id="UP001166286">
    <property type="component" value="Unassembled WGS sequence"/>
</dbReference>
<name>A0AA39QZG4_9LECA</name>
<organism evidence="13 14">
    <name type="scientific">Cladonia borealis</name>
    <dbReference type="NCBI Taxonomy" id="184061"/>
    <lineage>
        <taxon>Eukaryota</taxon>
        <taxon>Fungi</taxon>
        <taxon>Dikarya</taxon>
        <taxon>Ascomycota</taxon>
        <taxon>Pezizomycotina</taxon>
        <taxon>Lecanoromycetes</taxon>
        <taxon>OSLEUM clade</taxon>
        <taxon>Lecanoromycetidae</taxon>
        <taxon>Lecanorales</taxon>
        <taxon>Lecanorineae</taxon>
        <taxon>Cladoniaceae</taxon>
        <taxon>Cladonia</taxon>
    </lineage>
</organism>
<evidence type="ECO:0000256" key="6">
    <source>
        <dbReference type="ARBA" id="ARBA00023002"/>
    </source>
</evidence>
<evidence type="ECO:0000313" key="14">
    <source>
        <dbReference type="Proteomes" id="UP001166286"/>
    </source>
</evidence>
<feature type="signal peptide" evidence="12">
    <location>
        <begin position="1"/>
        <end position="17"/>
    </location>
</feature>
<comment type="caution">
    <text evidence="13">The sequence shown here is derived from an EMBL/GenBank/DDBJ whole genome shotgun (WGS) entry which is preliminary data.</text>
</comment>
<evidence type="ECO:0000256" key="3">
    <source>
        <dbReference type="ARBA" id="ARBA00022525"/>
    </source>
</evidence>
<keyword evidence="3" id="KW-0964">Secreted</keyword>
<feature type="chain" id="PRO_5041234402" description="Proteophosphoglycan ppg4" evidence="12">
    <location>
        <begin position="18"/>
        <end position="326"/>
    </location>
</feature>
<comment type="similarity">
    <text evidence="11">Belongs to the polysaccharide monooxygenase AA14 family.</text>
</comment>
<evidence type="ECO:0000256" key="2">
    <source>
        <dbReference type="ARBA" id="ARBA00004613"/>
    </source>
</evidence>
<comment type="subcellular location">
    <subcellularLocation>
        <location evidence="2">Secreted</location>
    </subcellularLocation>
</comment>
<keyword evidence="7" id="KW-0186">Copper</keyword>
<evidence type="ECO:0000313" key="13">
    <source>
        <dbReference type="EMBL" id="KAK0510950.1"/>
    </source>
</evidence>
<evidence type="ECO:0000256" key="11">
    <source>
        <dbReference type="ARBA" id="ARBA00046340"/>
    </source>
</evidence>
<evidence type="ECO:0000256" key="8">
    <source>
        <dbReference type="ARBA" id="ARBA00023033"/>
    </source>
</evidence>
<protein>
    <recommendedName>
        <fullName evidence="15">Proteophosphoglycan ppg4</fullName>
    </recommendedName>
</protein>
<dbReference type="InterPro" id="IPR054497">
    <property type="entry name" value="LPMO_AA14"/>
</dbReference>
<dbReference type="GO" id="GO:0004497">
    <property type="term" value="F:monooxygenase activity"/>
    <property type="evidence" value="ECO:0007669"/>
    <property type="project" value="UniProtKB-KW"/>
</dbReference>
<dbReference type="AlphaFoldDB" id="A0AA39QZG4"/>
<sequence length="326" mass="35611">MLKTTLIAAVFAATTTAHTAAWTAEGMYCSLGNTTTSTNLNNNLPVGPLYNLTKADWWFQHERGCDNAPPPENSFLEIPAGGTFTVELAHNRAQTSLSYDGKFASDWPDGQQHPDDMNAPPGGCVPDGALHTSNQSYAAGTAFAISYESDLSAVTMENLAVFSVLEHTPWKRLATYSVPAAMPACPEAGCTCAWLWVPYHCGQPNMYMQGLKCKITNATSTTPIAAAQAPVYCREDTTKCVKGAKQMIVYNQLEGNNVPVTSMGPNGWWDVPMYNEQCGFSTGESLSWPRCCFDGLFYGRDTDSCRLKVRKTTFLSRRPRLPPDKT</sequence>
<keyword evidence="6" id="KW-0560">Oxidoreductase</keyword>
<keyword evidence="5 12" id="KW-0732">Signal</keyword>
<evidence type="ECO:0008006" key="15">
    <source>
        <dbReference type="Google" id="ProtNLM"/>
    </source>
</evidence>
<evidence type="ECO:0000256" key="9">
    <source>
        <dbReference type="ARBA" id="ARBA00023157"/>
    </source>
</evidence>
<dbReference type="Pfam" id="PF22810">
    <property type="entry name" value="LPMO_AA14"/>
    <property type="match status" value="1"/>
</dbReference>
<accession>A0AA39QZG4</accession>
<dbReference type="GO" id="GO:0005576">
    <property type="term" value="C:extracellular region"/>
    <property type="evidence" value="ECO:0007669"/>
    <property type="project" value="UniProtKB-SubCell"/>
</dbReference>
<keyword evidence="14" id="KW-1185">Reference proteome</keyword>
<evidence type="ECO:0000256" key="5">
    <source>
        <dbReference type="ARBA" id="ARBA00022729"/>
    </source>
</evidence>
<proteinExistence type="inferred from homology"/>
<dbReference type="Gene3D" id="2.70.50.70">
    <property type="match status" value="1"/>
</dbReference>
<comment type="cofactor">
    <cofactor evidence="1">
        <name>Cu(2+)</name>
        <dbReference type="ChEBI" id="CHEBI:29036"/>
    </cofactor>
</comment>
<gene>
    <name evidence="13" type="ORF">JMJ35_006502</name>
</gene>
<reference evidence="13" key="1">
    <citation type="submission" date="2023-03" db="EMBL/GenBank/DDBJ databases">
        <title>Complete genome of Cladonia borealis.</title>
        <authorList>
            <person name="Park H."/>
        </authorList>
    </citation>
    <scope>NUCLEOTIDE SEQUENCE</scope>
    <source>
        <strain evidence="13">ANT050790</strain>
    </source>
</reference>